<protein>
    <submittedName>
        <fullName evidence="1">Uncharacterized protein</fullName>
    </submittedName>
</protein>
<dbReference type="EMBL" id="BAAAVI010000011">
    <property type="protein sequence ID" value="GAA2861352.1"/>
    <property type="molecule type" value="Genomic_DNA"/>
</dbReference>
<evidence type="ECO:0000313" key="2">
    <source>
        <dbReference type="Proteomes" id="UP001500831"/>
    </source>
</evidence>
<gene>
    <name evidence="1" type="ORF">GCM10010517_20000</name>
</gene>
<accession>A0ABN3VTV4</accession>
<dbReference type="Proteomes" id="UP001500831">
    <property type="component" value="Unassembled WGS sequence"/>
</dbReference>
<proteinExistence type="predicted"/>
<evidence type="ECO:0000313" key="1">
    <source>
        <dbReference type="EMBL" id="GAA2861352.1"/>
    </source>
</evidence>
<reference evidence="1 2" key="1">
    <citation type="journal article" date="2019" name="Int. J. Syst. Evol. Microbiol.">
        <title>The Global Catalogue of Microorganisms (GCM) 10K type strain sequencing project: providing services to taxonomists for standard genome sequencing and annotation.</title>
        <authorList>
            <consortium name="The Broad Institute Genomics Platform"/>
            <consortium name="The Broad Institute Genome Sequencing Center for Infectious Disease"/>
            <person name="Wu L."/>
            <person name="Ma J."/>
        </authorList>
    </citation>
    <scope>NUCLEOTIDE SEQUENCE [LARGE SCALE GENOMIC DNA]</scope>
    <source>
        <strain evidence="1 2">JCM 6242</strain>
    </source>
</reference>
<comment type="caution">
    <text evidence="1">The sequence shown here is derived from an EMBL/GenBank/DDBJ whole genome shotgun (WGS) entry which is preliminary data.</text>
</comment>
<keyword evidence="2" id="KW-1185">Reference proteome</keyword>
<sequence>MGGLRCLDGSYLTVTPVVCRDGDGTPYEVTLRLHRDGTLYGTVGERCGRLLTRLARGVAEARAGDGSQWPDPDDRFPDGEELFAFRYRTRTGVVGGGELRCRLRTVPIWVPARRGPAGRWRLARRAFVEAWAGGGMGLRAVLTSAELGVFVDSLVAEAEECLAPQKSGTSPGSQ</sequence>
<name>A0ABN3VTV4_9ACTN</name>
<dbReference type="RefSeq" id="WP_344969929.1">
    <property type="nucleotide sequence ID" value="NZ_BAAAVI010000011.1"/>
</dbReference>
<organism evidence="1 2">
    <name type="scientific">Streptosporangium fragile</name>
    <dbReference type="NCBI Taxonomy" id="46186"/>
    <lineage>
        <taxon>Bacteria</taxon>
        <taxon>Bacillati</taxon>
        <taxon>Actinomycetota</taxon>
        <taxon>Actinomycetes</taxon>
        <taxon>Streptosporangiales</taxon>
        <taxon>Streptosporangiaceae</taxon>
        <taxon>Streptosporangium</taxon>
    </lineage>
</organism>